<comment type="caution">
    <text evidence="2">The sequence shown here is derived from an EMBL/GenBank/DDBJ whole genome shotgun (WGS) entry which is preliminary data.</text>
</comment>
<accession>A0ABR2P984</accession>
<gene>
    <name evidence="2" type="ORF">V6N11_082619</name>
</gene>
<evidence type="ECO:0000313" key="3">
    <source>
        <dbReference type="Proteomes" id="UP001396334"/>
    </source>
</evidence>
<evidence type="ECO:0000256" key="1">
    <source>
        <dbReference type="SAM" id="MobiDB-lite"/>
    </source>
</evidence>
<proteinExistence type="predicted"/>
<name>A0ABR2P984_9ROSI</name>
<organism evidence="2 3">
    <name type="scientific">Hibiscus sabdariffa</name>
    <name type="common">roselle</name>
    <dbReference type="NCBI Taxonomy" id="183260"/>
    <lineage>
        <taxon>Eukaryota</taxon>
        <taxon>Viridiplantae</taxon>
        <taxon>Streptophyta</taxon>
        <taxon>Embryophyta</taxon>
        <taxon>Tracheophyta</taxon>
        <taxon>Spermatophyta</taxon>
        <taxon>Magnoliopsida</taxon>
        <taxon>eudicotyledons</taxon>
        <taxon>Gunneridae</taxon>
        <taxon>Pentapetalae</taxon>
        <taxon>rosids</taxon>
        <taxon>malvids</taxon>
        <taxon>Malvales</taxon>
        <taxon>Malvaceae</taxon>
        <taxon>Malvoideae</taxon>
        <taxon>Hibiscus</taxon>
    </lineage>
</organism>
<feature type="region of interest" description="Disordered" evidence="1">
    <location>
        <begin position="1"/>
        <end position="43"/>
    </location>
</feature>
<reference evidence="2 3" key="1">
    <citation type="journal article" date="2024" name="G3 (Bethesda)">
        <title>Genome assembly of Hibiscus sabdariffa L. provides insights into metabolisms of medicinal natural products.</title>
        <authorList>
            <person name="Kim T."/>
        </authorList>
    </citation>
    <scope>NUCLEOTIDE SEQUENCE [LARGE SCALE GENOMIC DNA]</scope>
    <source>
        <strain evidence="2">TK-2024</strain>
        <tissue evidence="2">Old leaves</tissue>
    </source>
</reference>
<protein>
    <submittedName>
        <fullName evidence="2">Uncharacterized protein</fullName>
    </submittedName>
</protein>
<evidence type="ECO:0000313" key="2">
    <source>
        <dbReference type="EMBL" id="KAK8984998.1"/>
    </source>
</evidence>
<keyword evidence="3" id="KW-1185">Reference proteome</keyword>
<dbReference type="EMBL" id="JBBPBN010000072">
    <property type="protein sequence ID" value="KAK8984998.1"/>
    <property type="molecule type" value="Genomic_DNA"/>
</dbReference>
<feature type="compositionally biased region" description="Polar residues" evidence="1">
    <location>
        <begin position="1"/>
        <end position="29"/>
    </location>
</feature>
<sequence length="98" mass="10138">MLSSVAPGQSSSVLLSSTEATHTHGSVPNNDVEIPTNVDDGSLPCGQDSELAVVFAPAKEASPLATCLELESDDVYVPVQPACSNPQSSINTEARHCD</sequence>
<dbReference type="Proteomes" id="UP001396334">
    <property type="component" value="Unassembled WGS sequence"/>
</dbReference>